<dbReference type="GO" id="GO:0005524">
    <property type="term" value="F:ATP binding"/>
    <property type="evidence" value="ECO:0007669"/>
    <property type="project" value="UniProtKB-UniRule"/>
</dbReference>
<dbReference type="InterPro" id="IPR013815">
    <property type="entry name" value="ATP_grasp_subdomain_1"/>
</dbReference>
<dbReference type="InterPro" id="IPR011761">
    <property type="entry name" value="ATP-grasp"/>
</dbReference>
<dbReference type="Gene3D" id="3.30.1490.20">
    <property type="entry name" value="ATP-grasp fold, A domain"/>
    <property type="match status" value="1"/>
</dbReference>
<dbReference type="EMBL" id="CAJVPL010003835">
    <property type="protein sequence ID" value="CAG8639187.1"/>
    <property type="molecule type" value="Genomic_DNA"/>
</dbReference>
<evidence type="ECO:0000256" key="3">
    <source>
        <dbReference type="ARBA" id="ARBA00022840"/>
    </source>
</evidence>
<evidence type="ECO:0000256" key="2">
    <source>
        <dbReference type="ARBA" id="ARBA00022741"/>
    </source>
</evidence>
<evidence type="ECO:0000256" key="4">
    <source>
        <dbReference type="PROSITE-ProRule" id="PRU00409"/>
    </source>
</evidence>
<evidence type="ECO:0000259" key="5">
    <source>
        <dbReference type="PROSITE" id="PS50975"/>
    </source>
</evidence>
<dbReference type="Proteomes" id="UP000789831">
    <property type="component" value="Unassembled WGS sequence"/>
</dbReference>
<evidence type="ECO:0000256" key="1">
    <source>
        <dbReference type="ARBA" id="ARBA00022598"/>
    </source>
</evidence>
<comment type="caution">
    <text evidence="6">The sequence shown here is derived from an EMBL/GenBank/DDBJ whole genome shotgun (WGS) entry which is preliminary data.</text>
</comment>
<gene>
    <name evidence="6" type="ORF">AGERDE_LOCUS10896</name>
</gene>
<dbReference type="AlphaFoldDB" id="A0A9N9GWB0"/>
<evidence type="ECO:0000313" key="7">
    <source>
        <dbReference type="Proteomes" id="UP000789831"/>
    </source>
</evidence>
<name>A0A9N9GWB0_9GLOM</name>
<dbReference type="PANTHER" id="PTHR43585:SF2">
    <property type="entry name" value="ATP-GRASP ENZYME FSQD"/>
    <property type="match status" value="1"/>
</dbReference>
<dbReference type="SUPFAM" id="SSF56059">
    <property type="entry name" value="Glutathione synthetase ATP-binding domain-like"/>
    <property type="match status" value="1"/>
</dbReference>
<dbReference type="InterPro" id="IPR052032">
    <property type="entry name" value="ATP-dep_AA_Ligase"/>
</dbReference>
<organism evidence="6 7">
    <name type="scientific">Ambispora gerdemannii</name>
    <dbReference type="NCBI Taxonomy" id="144530"/>
    <lineage>
        <taxon>Eukaryota</taxon>
        <taxon>Fungi</taxon>
        <taxon>Fungi incertae sedis</taxon>
        <taxon>Mucoromycota</taxon>
        <taxon>Glomeromycotina</taxon>
        <taxon>Glomeromycetes</taxon>
        <taxon>Archaeosporales</taxon>
        <taxon>Ambisporaceae</taxon>
        <taxon>Ambispora</taxon>
    </lineage>
</organism>
<sequence>MIDIEKKIYNPPFKNITPVAILYQALQPPIINGIRKPMKSGGYSDSGADIAYTLRSNGIPIVAPIDNPHPSSNIDWVFPDTKEGIGSAIAKGAKTIWANTVLFDAHPLNNTNILNNVKVVGQLPEATQKYDNKWITNELIRTYALPVPHSILIGYTSHNGIYGLNDLTPEVLRDINFPAIIKPIRGRGSQGVKRVDSIEQLKAHAEKLLSSGNVINGQRYSEFGDSLILEQYLKGEEITVVIMPPGMYDIKFKDTKFDDYWHLPLVKRFDHHDGVMPYSGVVAVTENSTLLSGLEIQDPAYQKIVRDCERVGRILKPLAPIRIDCRRVELGKPFFLFDLNMKPNITGPGRPGRNSQDSLVSLAARGIGWTYSDLLKNMLRQAWVMKKLIK</sequence>
<dbReference type="Gene3D" id="3.30.470.20">
    <property type="entry name" value="ATP-grasp fold, B domain"/>
    <property type="match status" value="1"/>
</dbReference>
<dbReference type="GO" id="GO:0016874">
    <property type="term" value="F:ligase activity"/>
    <property type="evidence" value="ECO:0007669"/>
    <property type="project" value="UniProtKB-KW"/>
</dbReference>
<accession>A0A9N9GWB0</accession>
<dbReference type="PROSITE" id="PS50975">
    <property type="entry name" value="ATP_GRASP"/>
    <property type="match status" value="1"/>
</dbReference>
<keyword evidence="3 4" id="KW-0067">ATP-binding</keyword>
<dbReference type="OrthoDB" id="422362at2759"/>
<feature type="domain" description="ATP-grasp" evidence="5">
    <location>
        <begin position="137"/>
        <end position="368"/>
    </location>
</feature>
<dbReference type="PANTHER" id="PTHR43585">
    <property type="entry name" value="FUMIPYRROLE BIOSYNTHESIS PROTEIN C"/>
    <property type="match status" value="1"/>
</dbReference>
<reference evidence="6" key="1">
    <citation type="submission" date="2021-06" db="EMBL/GenBank/DDBJ databases">
        <authorList>
            <person name="Kallberg Y."/>
            <person name="Tangrot J."/>
            <person name="Rosling A."/>
        </authorList>
    </citation>
    <scope>NUCLEOTIDE SEQUENCE</scope>
    <source>
        <strain evidence="6">MT106</strain>
    </source>
</reference>
<dbReference type="Pfam" id="PF13535">
    <property type="entry name" value="ATP-grasp_4"/>
    <property type="match status" value="1"/>
</dbReference>
<keyword evidence="7" id="KW-1185">Reference proteome</keyword>
<evidence type="ECO:0000313" key="6">
    <source>
        <dbReference type="EMBL" id="CAG8639187.1"/>
    </source>
</evidence>
<keyword evidence="1" id="KW-0436">Ligase</keyword>
<protein>
    <submittedName>
        <fullName evidence="6">12276_t:CDS:1</fullName>
    </submittedName>
</protein>
<proteinExistence type="predicted"/>
<dbReference type="GO" id="GO:0046872">
    <property type="term" value="F:metal ion binding"/>
    <property type="evidence" value="ECO:0007669"/>
    <property type="project" value="InterPro"/>
</dbReference>
<keyword evidence="2 4" id="KW-0547">Nucleotide-binding</keyword>